<keyword evidence="8 9" id="KW-0472">Membrane</keyword>
<feature type="transmembrane region" description="Helical" evidence="9">
    <location>
        <begin position="240"/>
        <end position="259"/>
    </location>
</feature>
<proteinExistence type="predicted"/>
<keyword evidence="4 9" id="KW-0812">Transmembrane</keyword>
<dbReference type="Proteomes" id="UP000780721">
    <property type="component" value="Unassembled WGS sequence"/>
</dbReference>
<reference evidence="12" key="1">
    <citation type="submission" date="2020-04" db="EMBL/GenBank/DDBJ databases">
        <title>Deep metagenomics examines the oral microbiome during advanced dental caries in children, revealing novel taxa and co-occurrences with host molecules.</title>
        <authorList>
            <person name="Baker J.L."/>
            <person name="Morton J.T."/>
            <person name="Dinis M."/>
            <person name="Alvarez R."/>
            <person name="Tran N.C."/>
            <person name="Knight R."/>
            <person name="Edlund A."/>
        </authorList>
    </citation>
    <scope>NUCLEOTIDE SEQUENCE</scope>
    <source>
        <strain evidence="12">JCVI_48_bin.5</strain>
    </source>
</reference>
<keyword evidence="3" id="KW-1003">Cell membrane</keyword>
<dbReference type="GO" id="GO:0005886">
    <property type="term" value="C:plasma membrane"/>
    <property type="evidence" value="ECO:0007669"/>
    <property type="project" value="UniProtKB-SubCell"/>
</dbReference>
<dbReference type="EMBL" id="JABZRB010000027">
    <property type="protein sequence ID" value="MBF1304606.1"/>
    <property type="molecule type" value="Genomic_DNA"/>
</dbReference>
<keyword evidence="7 9" id="KW-1133">Transmembrane helix</keyword>
<evidence type="ECO:0000256" key="7">
    <source>
        <dbReference type="ARBA" id="ARBA00022989"/>
    </source>
</evidence>
<evidence type="ECO:0000256" key="3">
    <source>
        <dbReference type="ARBA" id="ARBA00022475"/>
    </source>
</evidence>
<dbReference type="Gene3D" id="3.40.50.300">
    <property type="entry name" value="P-loop containing nucleotide triphosphate hydrolases"/>
    <property type="match status" value="1"/>
</dbReference>
<evidence type="ECO:0000256" key="5">
    <source>
        <dbReference type="ARBA" id="ARBA00022741"/>
    </source>
</evidence>
<evidence type="ECO:0000256" key="9">
    <source>
        <dbReference type="SAM" id="Phobius"/>
    </source>
</evidence>
<dbReference type="AlphaFoldDB" id="A0A930DZV6"/>
<feature type="transmembrane region" description="Helical" evidence="9">
    <location>
        <begin position="271"/>
        <end position="293"/>
    </location>
</feature>
<keyword evidence="6 12" id="KW-0067">ATP-binding</keyword>
<dbReference type="InterPro" id="IPR003593">
    <property type="entry name" value="AAA+_ATPase"/>
</dbReference>
<dbReference type="GO" id="GO:0016887">
    <property type="term" value="F:ATP hydrolysis activity"/>
    <property type="evidence" value="ECO:0007669"/>
    <property type="project" value="InterPro"/>
</dbReference>
<name>A0A930DZV6_9FIRM</name>
<dbReference type="InterPro" id="IPR027417">
    <property type="entry name" value="P-loop_NTPase"/>
</dbReference>
<dbReference type="Pfam" id="PF00664">
    <property type="entry name" value="ABC_membrane"/>
    <property type="match status" value="1"/>
</dbReference>
<dbReference type="PROSITE" id="PS00211">
    <property type="entry name" value="ABC_TRANSPORTER_1"/>
    <property type="match status" value="1"/>
</dbReference>
<comment type="caution">
    <text evidence="12">The sequence shown here is derived from an EMBL/GenBank/DDBJ whole genome shotgun (WGS) entry which is preliminary data.</text>
</comment>
<dbReference type="SUPFAM" id="SSF52540">
    <property type="entry name" value="P-loop containing nucleoside triphosphate hydrolases"/>
    <property type="match status" value="1"/>
</dbReference>
<evidence type="ECO:0000313" key="13">
    <source>
        <dbReference type="Proteomes" id="UP000780721"/>
    </source>
</evidence>
<evidence type="ECO:0000259" key="11">
    <source>
        <dbReference type="PROSITE" id="PS50929"/>
    </source>
</evidence>
<feature type="domain" description="ABC transmembrane type-1" evidence="11">
    <location>
        <begin position="15"/>
        <end position="268"/>
    </location>
</feature>
<gene>
    <name evidence="12" type="ORF">HXM91_01815</name>
</gene>
<feature type="transmembrane region" description="Helical" evidence="9">
    <location>
        <begin position="12"/>
        <end position="38"/>
    </location>
</feature>
<protein>
    <submittedName>
        <fullName evidence="12">ABC transporter ATP-binding protein</fullName>
    </submittedName>
</protein>
<feature type="domain" description="ABC transporter" evidence="10">
    <location>
        <begin position="328"/>
        <end position="563"/>
    </location>
</feature>
<dbReference type="InterPro" id="IPR003439">
    <property type="entry name" value="ABC_transporter-like_ATP-bd"/>
</dbReference>
<dbReference type="InterPro" id="IPR036640">
    <property type="entry name" value="ABC1_TM_sf"/>
</dbReference>
<evidence type="ECO:0000256" key="4">
    <source>
        <dbReference type="ARBA" id="ARBA00022692"/>
    </source>
</evidence>
<evidence type="ECO:0000259" key="10">
    <source>
        <dbReference type="PROSITE" id="PS50893"/>
    </source>
</evidence>
<feature type="transmembrane region" description="Helical" evidence="9">
    <location>
        <begin position="50"/>
        <end position="68"/>
    </location>
</feature>
<dbReference type="PROSITE" id="PS50929">
    <property type="entry name" value="ABC_TM1F"/>
    <property type="match status" value="1"/>
</dbReference>
<dbReference type="GO" id="GO:0005524">
    <property type="term" value="F:ATP binding"/>
    <property type="evidence" value="ECO:0007669"/>
    <property type="project" value="UniProtKB-KW"/>
</dbReference>
<accession>A0A930DZV6</accession>
<dbReference type="FunFam" id="3.40.50.300:FF:000221">
    <property type="entry name" value="Multidrug ABC transporter ATP-binding protein"/>
    <property type="match status" value="1"/>
</dbReference>
<dbReference type="InterPro" id="IPR017871">
    <property type="entry name" value="ABC_transporter-like_CS"/>
</dbReference>
<evidence type="ECO:0000256" key="8">
    <source>
        <dbReference type="ARBA" id="ARBA00023136"/>
    </source>
</evidence>
<sequence>MRDKNLFHKNPRFYLGLLLTVLEGLLSGSNYIVLYAVLKMLYDGSADMRSITRISCLVGVIFLIRLAIYSTGYTQSQIGGAEVSKNIRLGLGDKLRRVPLSSFTEKQEGQYINIMTADVNSYEQILTHKLASLVKNGVLSVIVIALIGVLYFPAAILLLFSLLLLIPEMALSFRIVEKYGKEKNSVTAEAVGQIVEYIDGIRTFRSYGMGGVKNRNTTDVLRKFSTVSYQYEAHGIPVNFAFNIVHWLTVPLVMWIGFIPWQSGDISAVTFLFLCMMPMVFARLTAAISVDLFSYRNLLLSKTNIQNVLAEKEEAKSQAVFSPKEHDISFHDVTFSYVQGEVVLKKMNFAIPDCKLTAIVGDSGSGKSTILNLMAKYYDPDSGEIAIGGQSIRNVNAEDVLDSISMVDQDTFLFNDTVRENIRHAKPSATDEEIETACQKANCDPFIRKMEKGYDTPVGENGNLLSGGERQRLSIARAILKNSPILLLDEATASLDIENEFAVKQAIVSLLQENKTVVMIAHTLSIIKNADQILVLSGGKVVESGTHEQLLSLGGKYTAMWNAEQSITA</sequence>
<dbReference type="PANTHER" id="PTHR24221">
    <property type="entry name" value="ATP-BINDING CASSETTE SUB-FAMILY B"/>
    <property type="match status" value="1"/>
</dbReference>
<organism evidence="12 13">
    <name type="scientific">Oribacterium sinus</name>
    <dbReference type="NCBI Taxonomy" id="237576"/>
    <lineage>
        <taxon>Bacteria</taxon>
        <taxon>Bacillati</taxon>
        <taxon>Bacillota</taxon>
        <taxon>Clostridia</taxon>
        <taxon>Lachnospirales</taxon>
        <taxon>Lachnospiraceae</taxon>
        <taxon>Oribacterium</taxon>
    </lineage>
</organism>
<dbReference type="SMART" id="SM00382">
    <property type="entry name" value="AAA"/>
    <property type="match status" value="1"/>
</dbReference>
<evidence type="ECO:0000313" key="12">
    <source>
        <dbReference type="EMBL" id="MBF1304606.1"/>
    </source>
</evidence>
<evidence type="ECO:0000256" key="2">
    <source>
        <dbReference type="ARBA" id="ARBA00022448"/>
    </source>
</evidence>
<dbReference type="GO" id="GO:0140359">
    <property type="term" value="F:ABC-type transporter activity"/>
    <property type="evidence" value="ECO:0007669"/>
    <property type="project" value="InterPro"/>
</dbReference>
<dbReference type="InterPro" id="IPR039421">
    <property type="entry name" value="Type_1_exporter"/>
</dbReference>
<comment type="subcellular location">
    <subcellularLocation>
        <location evidence="1">Cell membrane</location>
        <topology evidence="1">Multi-pass membrane protein</topology>
    </subcellularLocation>
</comment>
<dbReference type="Pfam" id="PF00005">
    <property type="entry name" value="ABC_tran"/>
    <property type="match status" value="1"/>
</dbReference>
<dbReference type="PANTHER" id="PTHR24221:SF397">
    <property type="entry name" value="ABC TRANSPORTER, ATP-BINDING TRANSMEMBRANE PROTEIN"/>
    <property type="match status" value="1"/>
</dbReference>
<evidence type="ECO:0000256" key="1">
    <source>
        <dbReference type="ARBA" id="ARBA00004651"/>
    </source>
</evidence>
<dbReference type="GO" id="GO:0034040">
    <property type="term" value="F:ATPase-coupled lipid transmembrane transporter activity"/>
    <property type="evidence" value="ECO:0007669"/>
    <property type="project" value="TreeGrafter"/>
</dbReference>
<dbReference type="SUPFAM" id="SSF90123">
    <property type="entry name" value="ABC transporter transmembrane region"/>
    <property type="match status" value="1"/>
</dbReference>
<keyword evidence="2" id="KW-0813">Transport</keyword>
<dbReference type="PROSITE" id="PS50893">
    <property type="entry name" value="ABC_TRANSPORTER_2"/>
    <property type="match status" value="1"/>
</dbReference>
<keyword evidence="5" id="KW-0547">Nucleotide-binding</keyword>
<feature type="transmembrane region" description="Helical" evidence="9">
    <location>
        <begin position="138"/>
        <end position="166"/>
    </location>
</feature>
<evidence type="ECO:0000256" key="6">
    <source>
        <dbReference type="ARBA" id="ARBA00022840"/>
    </source>
</evidence>
<dbReference type="InterPro" id="IPR011527">
    <property type="entry name" value="ABC1_TM_dom"/>
</dbReference>
<dbReference type="Gene3D" id="1.20.1560.10">
    <property type="entry name" value="ABC transporter type 1, transmembrane domain"/>
    <property type="match status" value="1"/>
</dbReference>